<dbReference type="AlphaFoldDB" id="A0A839ES08"/>
<accession>A0A839ES08</accession>
<feature type="transmembrane region" description="Helical" evidence="8">
    <location>
        <begin position="563"/>
        <end position="587"/>
    </location>
</feature>
<feature type="transmembrane region" description="Helical" evidence="8">
    <location>
        <begin position="449"/>
        <end position="467"/>
    </location>
</feature>
<keyword evidence="4" id="KW-1003">Cell membrane</keyword>
<comment type="similarity">
    <text evidence="2">Belongs to the binding-protein-dependent transport system permease family. FecCD subfamily.</text>
</comment>
<feature type="transmembrane region" description="Helical" evidence="8">
    <location>
        <begin position="120"/>
        <end position="138"/>
    </location>
</feature>
<evidence type="ECO:0000256" key="4">
    <source>
        <dbReference type="ARBA" id="ARBA00022475"/>
    </source>
</evidence>
<dbReference type="CDD" id="cd06550">
    <property type="entry name" value="TM_ABC_iron-siderophores_like"/>
    <property type="match status" value="2"/>
</dbReference>
<gene>
    <name evidence="9" type="ORF">FHW16_003109</name>
</gene>
<evidence type="ECO:0000256" key="8">
    <source>
        <dbReference type="SAM" id="Phobius"/>
    </source>
</evidence>
<dbReference type="GO" id="GO:0005886">
    <property type="term" value="C:plasma membrane"/>
    <property type="evidence" value="ECO:0007669"/>
    <property type="project" value="UniProtKB-SubCell"/>
</dbReference>
<dbReference type="GO" id="GO:0033214">
    <property type="term" value="P:siderophore-iron import into cell"/>
    <property type="evidence" value="ECO:0007669"/>
    <property type="project" value="TreeGrafter"/>
</dbReference>
<feature type="transmembrane region" description="Helical" evidence="8">
    <location>
        <begin position="145"/>
        <end position="168"/>
    </location>
</feature>
<dbReference type="Gene3D" id="1.10.3470.10">
    <property type="entry name" value="ABC transporter involved in vitamin B12 uptake, BtuC"/>
    <property type="match status" value="2"/>
</dbReference>
<feature type="transmembrane region" description="Helical" evidence="8">
    <location>
        <begin position="301"/>
        <end position="325"/>
    </location>
</feature>
<reference evidence="9 10" key="1">
    <citation type="submission" date="2020-07" db="EMBL/GenBank/DDBJ databases">
        <title>Genomic Encyclopedia of Type Strains, Phase IV (KMG-V): Genome sequencing to study the core and pangenomes of soil and plant-associated prokaryotes.</title>
        <authorList>
            <person name="Whitman W."/>
        </authorList>
    </citation>
    <scope>NUCLEOTIDE SEQUENCE [LARGE SCALE GENOMIC DNA]</scope>
    <source>
        <strain evidence="9 10">AN3</strain>
    </source>
</reference>
<dbReference type="SUPFAM" id="SSF81345">
    <property type="entry name" value="ABC transporter involved in vitamin B12 uptake, BtuC"/>
    <property type="match status" value="2"/>
</dbReference>
<dbReference type="PANTHER" id="PTHR30472:SF37">
    <property type="entry name" value="FE(3+) DICITRATE TRANSPORT SYSTEM PERMEASE PROTEIN FECD-RELATED"/>
    <property type="match status" value="1"/>
</dbReference>
<dbReference type="PANTHER" id="PTHR30472">
    <property type="entry name" value="FERRIC ENTEROBACTIN TRANSPORT SYSTEM PERMEASE PROTEIN"/>
    <property type="match status" value="1"/>
</dbReference>
<evidence type="ECO:0000313" key="9">
    <source>
        <dbReference type="EMBL" id="MBA8879390.1"/>
    </source>
</evidence>
<evidence type="ECO:0000256" key="6">
    <source>
        <dbReference type="ARBA" id="ARBA00022989"/>
    </source>
</evidence>
<feature type="transmembrane region" description="Helical" evidence="8">
    <location>
        <begin position="95"/>
        <end position="114"/>
    </location>
</feature>
<feature type="transmembrane region" description="Helical" evidence="8">
    <location>
        <begin position="62"/>
        <end position="83"/>
    </location>
</feature>
<feature type="transmembrane region" description="Helical" evidence="8">
    <location>
        <begin position="12"/>
        <end position="32"/>
    </location>
</feature>
<feature type="transmembrane region" description="Helical" evidence="8">
    <location>
        <begin position="479"/>
        <end position="499"/>
    </location>
</feature>
<feature type="transmembrane region" description="Helical" evidence="8">
    <location>
        <begin position="639"/>
        <end position="656"/>
    </location>
</feature>
<feature type="transmembrane region" description="Helical" evidence="8">
    <location>
        <begin position="348"/>
        <end position="371"/>
    </location>
</feature>
<feature type="transmembrane region" description="Helical" evidence="8">
    <location>
        <begin position="423"/>
        <end position="443"/>
    </location>
</feature>
<evidence type="ECO:0000313" key="10">
    <source>
        <dbReference type="Proteomes" id="UP000549052"/>
    </source>
</evidence>
<protein>
    <submittedName>
        <fullName evidence="9">Iron complex transport system permease protein</fullName>
    </submittedName>
</protein>
<evidence type="ECO:0000256" key="7">
    <source>
        <dbReference type="ARBA" id="ARBA00023136"/>
    </source>
</evidence>
<name>A0A839ES08_9HYPH</name>
<organism evidence="9 10">
    <name type="scientific">Phyllobacterium myrsinacearum</name>
    <dbReference type="NCBI Taxonomy" id="28101"/>
    <lineage>
        <taxon>Bacteria</taxon>
        <taxon>Pseudomonadati</taxon>
        <taxon>Pseudomonadota</taxon>
        <taxon>Alphaproteobacteria</taxon>
        <taxon>Hyphomicrobiales</taxon>
        <taxon>Phyllobacteriaceae</taxon>
        <taxon>Phyllobacterium</taxon>
    </lineage>
</organism>
<comment type="caution">
    <text evidence="9">The sequence shown here is derived from an EMBL/GenBank/DDBJ whole genome shotgun (WGS) entry which is preliminary data.</text>
</comment>
<feature type="transmembrane region" description="Helical" evidence="8">
    <location>
        <begin position="237"/>
        <end position="265"/>
    </location>
</feature>
<dbReference type="InterPro" id="IPR000522">
    <property type="entry name" value="ABC_transptr_permease_BtuC"/>
</dbReference>
<dbReference type="EMBL" id="JACGXN010000004">
    <property type="protein sequence ID" value="MBA8879390.1"/>
    <property type="molecule type" value="Genomic_DNA"/>
</dbReference>
<comment type="subcellular location">
    <subcellularLocation>
        <location evidence="1">Cell membrane</location>
        <topology evidence="1">Multi-pass membrane protein</topology>
    </subcellularLocation>
</comment>
<dbReference type="Proteomes" id="UP000549052">
    <property type="component" value="Unassembled WGS sequence"/>
</dbReference>
<keyword evidence="6 8" id="KW-1133">Transmembrane helix</keyword>
<evidence type="ECO:0000256" key="3">
    <source>
        <dbReference type="ARBA" id="ARBA00022448"/>
    </source>
</evidence>
<keyword evidence="5 8" id="KW-0812">Transmembrane</keyword>
<feature type="transmembrane region" description="Helical" evidence="8">
    <location>
        <begin position="607"/>
        <end position="627"/>
    </location>
</feature>
<feature type="transmembrane region" description="Helical" evidence="8">
    <location>
        <begin position="391"/>
        <end position="411"/>
    </location>
</feature>
<dbReference type="NCBIfam" id="NF007866">
    <property type="entry name" value="PRK10577.1-2"/>
    <property type="match status" value="1"/>
</dbReference>
<evidence type="ECO:0000256" key="1">
    <source>
        <dbReference type="ARBA" id="ARBA00004651"/>
    </source>
</evidence>
<evidence type="ECO:0000256" key="5">
    <source>
        <dbReference type="ARBA" id="ARBA00022692"/>
    </source>
</evidence>
<proteinExistence type="inferred from homology"/>
<dbReference type="RefSeq" id="WP_182550039.1">
    <property type="nucleotide sequence ID" value="NZ_JACGXN010000004.1"/>
</dbReference>
<evidence type="ECO:0000256" key="2">
    <source>
        <dbReference type="ARBA" id="ARBA00007935"/>
    </source>
</evidence>
<keyword evidence="3" id="KW-0813">Transport</keyword>
<feature type="transmembrane region" description="Helical" evidence="8">
    <location>
        <begin position="277"/>
        <end position="295"/>
    </location>
</feature>
<feature type="transmembrane region" description="Helical" evidence="8">
    <location>
        <begin position="519"/>
        <end position="542"/>
    </location>
</feature>
<keyword evidence="7 8" id="KW-0472">Membrane</keyword>
<dbReference type="Pfam" id="PF01032">
    <property type="entry name" value="FecCD"/>
    <property type="match status" value="2"/>
</dbReference>
<dbReference type="GO" id="GO:0022857">
    <property type="term" value="F:transmembrane transporter activity"/>
    <property type="evidence" value="ECO:0007669"/>
    <property type="project" value="InterPro"/>
</dbReference>
<dbReference type="InterPro" id="IPR037294">
    <property type="entry name" value="ABC_BtuC-like"/>
</dbReference>
<keyword evidence="10" id="KW-1185">Reference proteome</keyword>
<sequence>MLRTSSSQRLVWTGVLWLFGLGVAAINLWPMITRLGIQAVFLPPSASDGEAVLLHYSLLPRLAMSAVCGFALGLSGTLFQHVLRNPLASPSTLGVEAGAQLALGIAILWFPALLGWNRDLTTAIGGFAAMAIVFAVAWRFQFQPVTVILTGLVMGLYCTAIVTILVLMNDHYLAGLFVWGGGSLNQNDWRDVSALLPKIAVFTAFAFLLARQLNVLTLGDAAKGLGMKLHTTRALTLAVAVALTTFTVSVVGIIGFLGLASPAIARAIGARRIKDRLITAPLVGAGLLVLIDQILQLQSTVTGIVLPTGAVTALIGVPALLIVMLRRKSVGQPTTAAPAIRKSRHPQLLLTMLAVLLICACVAAIFVGRGVDSSWTIHTGKMLESLLQWRLPRLVAAISAGMMLALAGSLLQRLTGNSMASPEVLGVSAGTAFGLLCVLFVVAQPDYGHRLLGGFLGAAAVLAALFAMSWHKAQSGNQFLIIGVSLSAFLTALVSVILASGDPRAMSLISWMTGSTYSVTSSAAVISLVCAVIAMIAVSVFLRPLQHFALGEMSAHSHGVNVRTFRILILGFSALLTAIATLVVGPLSFVGLMAPHLAQRLGLTRGFPHLLGTALFGALLMAVADFIGRTAYFPWQLPTGLIATLLGGPVFALLLIRPRRAAKPL</sequence>